<dbReference type="AlphaFoldDB" id="A0A9X2EQ74"/>
<dbReference type="Proteomes" id="UP001139028">
    <property type="component" value="Unassembled WGS sequence"/>
</dbReference>
<comment type="caution">
    <text evidence="4">The sequence shown here is derived from an EMBL/GenBank/DDBJ whole genome shotgun (WGS) entry which is preliminary data.</text>
</comment>
<dbReference type="Gene3D" id="3.40.630.30">
    <property type="match status" value="1"/>
</dbReference>
<proteinExistence type="predicted"/>
<name>A0A9X2EQ74_9GAMM</name>
<dbReference type="EMBL" id="JALBWM010000136">
    <property type="protein sequence ID" value="MCO1336439.1"/>
    <property type="molecule type" value="Genomic_DNA"/>
</dbReference>
<dbReference type="InterPro" id="IPR051016">
    <property type="entry name" value="Diverse_Substrate_AcTransf"/>
</dbReference>
<dbReference type="PANTHER" id="PTHR10545:SF29">
    <property type="entry name" value="GH14572P-RELATED"/>
    <property type="match status" value="1"/>
</dbReference>
<dbReference type="SUPFAM" id="SSF55729">
    <property type="entry name" value="Acyl-CoA N-acyltransferases (Nat)"/>
    <property type="match status" value="1"/>
</dbReference>
<protein>
    <submittedName>
        <fullName evidence="4">GNAT family N-acetyltransferase</fullName>
    </submittedName>
</protein>
<keyword evidence="5" id="KW-1185">Reference proteome</keyword>
<organism evidence="4 5">
    <name type="scientific">Microbulbifer okhotskensis</name>
    <dbReference type="NCBI Taxonomy" id="2926617"/>
    <lineage>
        <taxon>Bacteria</taxon>
        <taxon>Pseudomonadati</taxon>
        <taxon>Pseudomonadota</taxon>
        <taxon>Gammaproteobacteria</taxon>
        <taxon>Cellvibrionales</taxon>
        <taxon>Microbulbiferaceae</taxon>
        <taxon>Microbulbifer</taxon>
    </lineage>
</organism>
<dbReference type="PANTHER" id="PTHR10545">
    <property type="entry name" value="DIAMINE N-ACETYLTRANSFERASE"/>
    <property type="match status" value="1"/>
</dbReference>
<evidence type="ECO:0000256" key="1">
    <source>
        <dbReference type="ARBA" id="ARBA00022679"/>
    </source>
</evidence>
<evidence type="ECO:0000313" key="5">
    <source>
        <dbReference type="Proteomes" id="UP001139028"/>
    </source>
</evidence>
<evidence type="ECO:0000259" key="3">
    <source>
        <dbReference type="PROSITE" id="PS51186"/>
    </source>
</evidence>
<evidence type="ECO:0000256" key="2">
    <source>
        <dbReference type="ARBA" id="ARBA00023315"/>
    </source>
</evidence>
<dbReference type="Pfam" id="PF00583">
    <property type="entry name" value="Acetyltransf_1"/>
    <property type="match status" value="1"/>
</dbReference>
<dbReference type="PROSITE" id="PS51186">
    <property type="entry name" value="GNAT"/>
    <property type="match status" value="1"/>
</dbReference>
<gene>
    <name evidence="4" type="ORF">MO867_19075</name>
</gene>
<keyword evidence="1" id="KW-0808">Transferase</keyword>
<reference evidence="4" key="1">
    <citation type="journal article" date="2022" name="Arch. Microbiol.">
        <title>Microbulbifer okhotskensis sp. nov., isolated from a deep bottom sediment of the Okhotsk Sea.</title>
        <authorList>
            <person name="Romanenko L."/>
            <person name="Kurilenko V."/>
            <person name="Otstavnykh N."/>
            <person name="Velansky P."/>
            <person name="Isaeva M."/>
            <person name="Mikhailov V."/>
        </authorList>
    </citation>
    <scope>NUCLEOTIDE SEQUENCE</scope>
    <source>
        <strain evidence="4">OS29</strain>
    </source>
</reference>
<dbReference type="GO" id="GO:0008080">
    <property type="term" value="F:N-acetyltransferase activity"/>
    <property type="evidence" value="ECO:0007669"/>
    <property type="project" value="UniProtKB-ARBA"/>
</dbReference>
<keyword evidence="2" id="KW-0012">Acyltransferase</keyword>
<dbReference type="CDD" id="cd04301">
    <property type="entry name" value="NAT_SF"/>
    <property type="match status" value="1"/>
</dbReference>
<dbReference type="InterPro" id="IPR016181">
    <property type="entry name" value="Acyl_CoA_acyltransferase"/>
</dbReference>
<evidence type="ECO:0000313" key="4">
    <source>
        <dbReference type="EMBL" id="MCO1336439.1"/>
    </source>
</evidence>
<sequence>MNRRLFKQASFQCLVAENGGTAVRYLAYYALPFTYDLTPWLWIKELYVIDNRQCRRKGIGKTLMERLTSEAHKQGSGKIKWKVLSTNLNAKTFYLQLGASSELEWQIWSLSKKTIFDLSHQ</sequence>
<feature type="domain" description="N-acetyltransferase" evidence="3">
    <location>
        <begin position="1"/>
        <end position="115"/>
    </location>
</feature>
<dbReference type="InterPro" id="IPR000182">
    <property type="entry name" value="GNAT_dom"/>
</dbReference>
<accession>A0A9X2EQ74</accession>